<evidence type="ECO:0000256" key="4">
    <source>
        <dbReference type="SAM" id="MobiDB-lite"/>
    </source>
</evidence>
<evidence type="ECO:0000256" key="1">
    <source>
        <dbReference type="ARBA" id="ARBA00023015"/>
    </source>
</evidence>
<evidence type="ECO:0000256" key="3">
    <source>
        <dbReference type="ARBA" id="ARBA00023163"/>
    </source>
</evidence>
<dbReference type="Gene3D" id="1.10.10.10">
    <property type="entry name" value="Winged helix-like DNA-binding domain superfamily/Winged helix DNA-binding domain"/>
    <property type="match status" value="1"/>
</dbReference>
<keyword evidence="7" id="KW-1185">Reference proteome</keyword>
<evidence type="ECO:0000313" key="6">
    <source>
        <dbReference type="EMBL" id="UWP86440.1"/>
    </source>
</evidence>
<dbReference type="Proteomes" id="UP001059617">
    <property type="component" value="Chromosome"/>
</dbReference>
<dbReference type="Pfam" id="PF12802">
    <property type="entry name" value="MarR_2"/>
    <property type="match status" value="1"/>
</dbReference>
<dbReference type="InterPro" id="IPR036390">
    <property type="entry name" value="WH_DNA-bd_sf"/>
</dbReference>
<feature type="domain" description="HTH marR-type" evidence="5">
    <location>
        <begin position="40"/>
        <end position="96"/>
    </location>
</feature>
<evidence type="ECO:0000259" key="5">
    <source>
        <dbReference type="Pfam" id="PF12802"/>
    </source>
</evidence>
<dbReference type="PANTHER" id="PTHR38465">
    <property type="entry name" value="HTH-TYPE TRANSCRIPTIONAL REGULATOR MJ1563-RELATED"/>
    <property type="match status" value="1"/>
</dbReference>
<dbReference type="PANTHER" id="PTHR38465:SF2">
    <property type="entry name" value="HTH-TYPE TRANSCRIPTIONAL REGULATOR MMPR5"/>
    <property type="match status" value="1"/>
</dbReference>
<protein>
    <submittedName>
        <fullName evidence="6">MarR family transcriptional regulator</fullName>
    </submittedName>
</protein>
<organism evidence="6 7">
    <name type="scientific">Dactylosporangium fulvum</name>
    <dbReference type="NCBI Taxonomy" id="53359"/>
    <lineage>
        <taxon>Bacteria</taxon>
        <taxon>Bacillati</taxon>
        <taxon>Actinomycetota</taxon>
        <taxon>Actinomycetes</taxon>
        <taxon>Micromonosporales</taxon>
        <taxon>Micromonosporaceae</taxon>
        <taxon>Dactylosporangium</taxon>
    </lineage>
</organism>
<reference evidence="6" key="1">
    <citation type="submission" date="2021-04" db="EMBL/GenBank/DDBJ databases">
        <authorList>
            <person name="Hartkoorn R.C."/>
            <person name="Beaudoing E."/>
            <person name="Hot D."/>
        </authorList>
    </citation>
    <scope>NUCLEOTIDE SEQUENCE</scope>
    <source>
        <strain evidence="6">NRRL B-16292</strain>
    </source>
</reference>
<proteinExistence type="predicted"/>
<dbReference type="InterPro" id="IPR000835">
    <property type="entry name" value="HTH_MarR-typ"/>
</dbReference>
<keyword evidence="3" id="KW-0804">Transcription</keyword>
<keyword evidence="1" id="KW-0805">Transcription regulation</keyword>
<gene>
    <name evidence="6" type="ORF">Dfulv_20225</name>
</gene>
<feature type="region of interest" description="Disordered" evidence="4">
    <location>
        <begin position="1"/>
        <end position="20"/>
    </location>
</feature>
<accession>A0ABY5W8R8</accession>
<dbReference type="RefSeq" id="WP_259865604.1">
    <property type="nucleotide sequence ID" value="NZ_BAAAST010000027.1"/>
</dbReference>
<dbReference type="EMBL" id="CP073720">
    <property type="protein sequence ID" value="UWP86440.1"/>
    <property type="molecule type" value="Genomic_DNA"/>
</dbReference>
<reference evidence="6" key="2">
    <citation type="submission" date="2022-09" db="EMBL/GenBank/DDBJ databases">
        <title>Biosynthetic gene clusters of Dactylosporangioum fulvum.</title>
        <authorList>
            <person name="Caradec T."/>
        </authorList>
    </citation>
    <scope>NUCLEOTIDE SEQUENCE</scope>
    <source>
        <strain evidence="6">NRRL B-16292</strain>
    </source>
</reference>
<dbReference type="InterPro" id="IPR052362">
    <property type="entry name" value="HTH-GbsR_regulator"/>
</dbReference>
<name>A0ABY5W8R8_9ACTN</name>
<evidence type="ECO:0000313" key="7">
    <source>
        <dbReference type="Proteomes" id="UP001059617"/>
    </source>
</evidence>
<dbReference type="SUPFAM" id="SSF46785">
    <property type="entry name" value="Winged helix' DNA-binding domain"/>
    <property type="match status" value="1"/>
</dbReference>
<evidence type="ECO:0000256" key="2">
    <source>
        <dbReference type="ARBA" id="ARBA00023125"/>
    </source>
</evidence>
<feature type="compositionally biased region" description="Polar residues" evidence="4">
    <location>
        <begin position="1"/>
        <end position="13"/>
    </location>
</feature>
<keyword evidence="2" id="KW-0238">DNA-binding</keyword>
<dbReference type="InterPro" id="IPR036388">
    <property type="entry name" value="WH-like_DNA-bd_sf"/>
</dbReference>
<sequence>MTDNTEAAETAGSSLPDERELERREFAEQFGVAWSQTGGPRMEGRVIGYLMVMREPYISLSELAAVLNASAGSVSMTTRRLLDTGFIRRHVIPGDRNYYFCAHDDMWGSWLAGERRHLAAQAQMFERQLELIDGDDPAVASARRRLVNGRDYMQWLINYHKQMLADWEAYKVNRDGGRTS</sequence>